<dbReference type="EMBL" id="CAJOBA010068453">
    <property type="protein sequence ID" value="CAF4377404.1"/>
    <property type="molecule type" value="Genomic_DNA"/>
</dbReference>
<sequence>MTSSRKPLTEEELGRYAEDIMSESSDDCIQDPNFKLTDSENESEFLDNSESEPNVENRETELTFETENDGITDTSNLNWISNVENLNRLVFTRSEGIQFQFSTTGPEGKITPSDIFFTIIDDNASYVMHGRLSQKFR</sequence>
<evidence type="ECO:0000256" key="1">
    <source>
        <dbReference type="SAM" id="MobiDB-lite"/>
    </source>
</evidence>
<dbReference type="Proteomes" id="UP000682733">
    <property type="component" value="Unassembled WGS sequence"/>
</dbReference>
<name>A0A8S2VAB1_9BILA</name>
<accession>A0A8S2VAB1</accession>
<feature type="non-terminal residue" evidence="2">
    <location>
        <position position="137"/>
    </location>
</feature>
<dbReference type="AlphaFoldDB" id="A0A8S2VAB1"/>
<reference evidence="2" key="1">
    <citation type="submission" date="2021-02" db="EMBL/GenBank/DDBJ databases">
        <authorList>
            <person name="Nowell W R."/>
        </authorList>
    </citation>
    <scope>NUCLEOTIDE SEQUENCE</scope>
</reference>
<gene>
    <name evidence="2" type="ORF">TMI583_LOCUS42358</name>
</gene>
<organism evidence="2 3">
    <name type="scientific">Didymodactylos carnosus</name>
    <dbReference type="NCBI Taxonomy" id="1234261"/>
    <lineage>
        <taxon>Eukaryota</taxon>
        <taxon>Metazoa</taxon>
        <taxon>Spiralia</taxon>
        <taxon>Gnathifera</taxon>
        <taxon>Rotifera</taxon>
        <taxon>Eurotatoria</taxon>
        <taxon>Bdelloidea</taxon>
        <taxon>Philodinida</taxon>
        <taxon>Philodinidae</taxon>
        <taxon>Didymodactylos</taxon>
    </lineage>
</organism>
<evidence type="ECO:0000313" key="2">
    <source>
        <dbReference type="EMBL" id="CAF4377404.1"/>
    </source>
</evidence>
<evidence type="ECO:0000313" key="3">
    <source>
        <dbReference type="Proteomes" id="UP000682733"/>
    </source>
</evidence>
<feature type="compositionally biased region" description="Acidic residues" evidence="1">
    <location>
        <begin position="20"/>
        <end position="29"/>
    </location>
</feature>
<feature type="compositionally biased region" description="Acidic residues" evidence="1">
    <location>
        <begin position="39"/>
        <end position="50"/>
    </location>
</feature>
<feature type="compositionally biased region" description="Basic and acidic residues" evidence="1">
    <location>
        <begin position="7"/>
        <end position="18"/>
    </location>
</feature>
<comment type="caution">
    <text evidence="2">The sequence shown here is derived from an EMBL/GenBank/DDBJ whole genome shotgun (WGS) entry which is preliminary data.</text>
</comment>
<proteinExistence type="predicted"/>
<feature type="region of interest" description="Disordered" evidence="1">
    <location>
        <begin position="1"/>
        <end position="64"/>
    </location>
</feature>
<protein>
    <submittedName>
        <fullName evidence="2">Uncharacterized protein</fullName>
    </submittedName>
</protein>